<proteinExistence type="predicted"/>
<protein>
    <submittedName>
        <fullName evidence="1">Uncharacterized protein</fullName>
    </submittedName>
</protein>
<evidence type="ECO:0000313" key="2">
    <source>
        <dbReference type="Proteomes" id="UP000218288"/>
    </source>
</evidence>
<sequence>MTAKLYGFLDDADYKALADEPLAKAVTAYWRAESHTTAIVVVMLVVSAMEDGWIDRNALRDRLR</sequence>
<gene>
    <name evidence="1" type="ORF">MPPM_2026</name>
</gene>
<dbReference type="Proteomes" id="UP000218288">
    <property type="component" value="Chromosome"/>
</dbReference>
<dbReference type="RefSeq" id="WP_096484933.1">
    <property type="nucleotide sequence ID" value="NZ_AP014809.1"/>
</dbReference>
<dbReference type="EMBL" id="AP014809">
    <property type="protein sequence ID" value="BAU90631.1"/>
    <property type="molecule type" value="Genomic_DNA"/>
</dbReference>
<evidence type="ECO:0000313" key="1">
    <source>
        <dbReference type="EMBL" id="BAU90631.1"/>
    </source>
</evidence>
<dbReference type="OrthoDB" id="9178739at2"/>
<organism evidence="1 2">
    <name type="scientific">Methylorubrum populi</name>
    <dbReference type="NCBI Taxonomy" id="223967"/>
    <lineage>
        <taxon>Bacteria</taxon>
        <taxon>Pseudomonadati</taxon>
        <taxon>Pseudomonadota</taxon>
        <taxon>Alphaproteobacteria</taxon>
        <taxon>Hyphomicrobiales</taxon>
        <taxon>Methylobacteriaceae</taxon>
        <taxon>Methylorubrum</taxon>
    </lineage>
</organism>
<name>A0A160PFV2_9HYPH</name>
<reference evidence="1 2" key="1">
    <citation type="journal article" date="2016" name="Genome Announc.">
        <title>Complete Genome Sequence of Methylobacterium populi P-1M, Isolated from Pink-Pigmented Household Biofilm.</title>
        <authorList>
            <person name="Morohoshi T."/>
            <person name="Ikeda T."/>
        </authorList>
    </citation>
    <scope>NUCLEOTIDE SEQUENCE [LARGE SCALE GENOMIC DNA]</scope>
    <source>
        <strain evidence="1 2">P-1M</strain>
    </source>
</reference>
<dbReference type="AlphaFoldDB" id="A0A160PFV2"/>
<accession>A0A160PFV2</accession>